<evidence type="ECO:0000256" key="3">
    <source>
        <dbReference type="PIRNR" id="PIRNR001365"/>
    </source>
</evidence>
<dbReference type="InterPro" id="IPR002220">
    <property type="entry name" value="DapA-like"/>
</dbReference>
<dbReference type="GO" id="GO:0008840">
    <property type="term" value="F:4-hydroxy-tetrahydrodipicolinate synthase activity"/>
    <property type="evidence" value="ECO:0007669"/>
    <property type="project" value="TreeGrafter"/>
</dbReference>
<evidence type="ECO:0000256" key="4">
    <source>
        <dbReference type="PIRSR" id="PIRSR001365-2"/>
    </source>
</evidence>
<dbReference type="CDD" id="cd00408">
    <property type="entry name" value="DHDPS-like"/>
    <property type="match status" value="1"/>
</dbReference>
<dbReference type="EMBL" id="JAAEDM010000048">
    <property type="protein sequence ID" value="MBR0672743.1"/>
    <property type="molecule type" value="Genomic_DNA"/>
</dbReference>
<dbReference type="Proteomes" id="UP001138751">
    <property type="component" value="Unassembled WGS sequence"/>
</dbReference>
<dbReference type="InterPro" id="IPR013785">
    <property type="entry name" value="Aldolase_TIM"/>
</dbReference>
<dbReference type="RefSeq" id="WP_211863158.1">
    <property type="nucleotide sequence ID" value="NZ_JAAEDM010000048.1"/>
</dbReference>
<gene>
    <name evidence="5" type="ORF">GXW76_16305</name>
</gene>
<dbReference type="SUPFAM" id="SSF51569">
    <property type="entry name" value="Aldolase"/>
    <property type="match status" value="1"/>
</dbReference>
<protein>
    <submittedName>
        <fullName evidence="5">Dihydrodipicolinate synthase family protein</fullName>
    </submittedName>
</protein>
<evidence type="ECO:0000256" key="1">
    <source>
        <dbReference type="ARBA" id="ARBA00007592"/>
    </source>
</evidence>
<dbReference type="PANTHER" id="PTHR12128">
    <property type="entry name" value="DIHYDRODIPICOLINATE SYNTHASE"/>
    <property type="match status" value="1"/>
</dbReference>
<comment type="caution">
    <text evidence="5">The sequence shown here is derived from an EMBL/GenBank/DDBJ whole genome shotgun (WGS) entry which is preliminary data.</text>
</comment>
<dbReference type="PANTHER" id="PTHR12128:SF66">
    <property type="entry name" value="4-HYDROXY-2-OXOGLUTARATE ALDOLASE, MITOCHONDRIAL"/>
    <property type="match status" value="1"/>
</dbReference>
<keyword evidence="2 3" id="KW-0456">Lyase</keyword>
<dbReference type="PIRSF" id="PIRSF001365">
    <property type="entry name" value="DHDPS"/>
    <property type="match status" value="1"/>
</dbReference>
<organism evidence="5 6">
    <name type="scientific">Neoroseomonas soli</name>
    <dbReference type="NCBI Taxonomy" id="1081025"/>
    <lineage>
        <taxon>Bacteria</taxon>
        <taxon>Pseudomonadati</taxon>
        <taxon>Pseudomonadota</taxon>
        <taxon>Alphaproteobacteria</taxon>
        <taxon>Acetobacterales</taxon>
        <taxon>Acetobacteraceae</taxon>
        <taxon>Neoroseomonas</taxon>
    </lineage>
</organism>
<reference evidence="5" key="1">
    <citation type="submission" date="2020-01" db="EMBL/GenBank/DDBJ databases">
        <authorList>
            <person name="Rat A."/>
        </authorList>
    </citation>
    <scope>NUCLEOTIDE SEQUENCE</scope>
    <source>
        <strain evidence="5">LMG 31231</strain>
    </source>
</reference>
<dbReference type="SMART" id="SM01130">
    <property type="entry name" value="DHDPS"/>
    <property type="match status" value="1"/>
</dbReference>
<comment type="similarity">
    <text evidence="1 3">Belongs to the DapA family.</text>
</comment>
<evidence type="ECO:0000313" key="5">
    <source>
        <dbReference type="EMBL" id="MBR0672743.1"/>
    </source>
</evidence>
<name>A0A9X9X014_9PROT</name>
<dbReference type="AlphaFoldDB" id="A0A9X9X014"/>
<sequence>MTAFRGVWPILYAFFDEQERLDRAAMRAQVEACIRGGAHGIAVLGLVTEFHKLTLVERRTIIDWVLEDVAGRVPVAVTVNEAGVAAALEVARAAEAAGAAWLILQPPQIAGMNEAALVRFMGALAEGVTIPCGPQNNPSMMDVALSTSALRTLNRAHPHFRMMKGEGPILYVKRLIEETDGAFAIFNGLAGLELTDTHRIGCAGMIPAPDVADVQARIWDLMDAGDEDGAEALHRGVLPLATFMMMPRTAEHFAAYGKPFFAKRAGIAPPHGRRPCLEPHPLGADILERLGRGLPSLGG</sequence>
<evidence type="ECO:0000256" key="2">
    <source>
        <dbReference type="ARBA" id="ARBA00023239"/>
    </source>
</evidence>
<proteinExistence type="inferred from homology"/>
<evidence type="ECO:0000313" key="6">
    <source>
        <dbReference type="Proteomes" id="UP001138751"/>
    </source>
</evidence>
<accession>A0A9X9X014</accession>
<keyword evidence="6" id="KW-1185">Reference proteome</keyword>
<feature type="binding site" evidence="4">
    <location>
        <position position="206"/>
    </location>
    <ligand>
        <name>pyruvate</name>
        <dbReference type="ChEBI" id="CHEBI:15361"/>
    </ligand>
</feature>
<reference evidence="5" key="2">
    <citation type="journal article" date="2021" name="Syst. Appl. Microbiol.">
        <title>Roseomonas hellenica sp. nov., isolated from roots of wild-growing Alkanna tinctoria.</title>
        <authorList>
            <person name="Rat A."/>
            <person name="Naranjo H.D."/>
            <person name="Lebbe L."/>
            <person name="Cnockaert M."/>
            <person name="Krigas N."/>
            <person name="Grigoriadou K."/>
            <person name="Maloupa E."/>
            <person name="Willems A."/>
        </authorList>
    </citation>
    <scope>NUCLEOTIDE SEQUENCE</scope>
    <source>
        <strain evidence="5">LMG 31231</strain>
    </source>
</reference>
<dbReference type="Pfam" id="PF00701">
    <property type="entry name" value="DHDPS"/>
    <property type="match status" value="1"/>
</dbReference>
<dbReference type="Gene3D" id="3.20.20.70">
    <property type="entry name" value="Aldolase class I"/>
    <property type="match status" value="1"/>
</dbReference>
<dbReference type="GO" id="GO:0005829">
    <property type="term" value="C:cytosol"/>
    <property type="evidence" value="ECO:0007669"/>
    <property type="project" value="TreeGrafter"/>
</dbReference>